<protein>
    <submittedName>
        <fullName evidence="1">Uncharacterized protein</fullName>
    </submittedName>
</protein>
<reference evidence="1 2" key="1">
    <citation type="submission" date="2013-11" db="EMBL/GenBank/DDBJ databases">
        <title>Genome sequencing of Stegodyphus mimosarum.</title>
        <authorList>
            <person name="Bechsgaard J."/>
        </authorList>
    </citation>
    <scope>NUCLEOTIDE SEQUENCE [LARGE SCALE GENOMIC DNA]</scope>
</reference>
<name>A0A087U2H9_STEMI</name>
<feature type="non-terminal residue" evidence="1">
    <location>
        <position position="79"/>
    </location>
</feature>
<dbReference type="OrthoDB" id="6572822at2759"/>
<dbReference type="AlphaFoldDB" id="A0A087U2H9"/>
<dbReference type="EMBL" id="KK117843">
    <property type="protein sequence ID" value="KFM71568.1"/>
    <property type="molecule type" value="Genomic_DNA"/>
</dbReference>
<dbReference type="Proteomes" id="UP000054359">
    <property type="component" value="Unassembled WGS sequence"/>
</dbReference>
<keyword evidence="2" id="KW-1185">Reference proteome</keyword>
<accession>A0A087U2H9</accession>
<proteinExistence type="predicted"/>
<gene>
    <name evidence="1" type="ORF">X975_16082</name>
</gene>
<organism evidence="1 2">
    <name type="scientific">Stegodyphus mimosarum</name>
    <name type="common">African social velvet spider</name>
    <dbReference type="NCBI Taxonomy" id="407821"/>
    <lineage>
        <taxon>Eukaryota</taxon>
        <taxon>Metazoa</taxon>
        <taxon>Ecdysozoa</taxon>
        <taxon>Arthropoda</taxon>
        <taxon>Chelicerata</taxon>
        <taxon>Arachnida</taxon>
        <taxon>Araneae</taxon>
        <taxon>Araneomorphae</taxon>
        <taxon>Entelegynae</taxon>
        <taxon>Eresoidea</taxon>
        <taxon>Eresidae</taxon>
        <taxon>Stegodyphus</taxon>
    </lineage>
</organism>
<evidence type="ECO:0000313" key="2">
    <source>
        <dbReference type="Proteomes" id="UP000054359"/>
    </source>
</evidence>
<sequence>MRDNKVCNWVRAFKKGWENVNDELRSGRLSVITDLVNAIDEKIHENQQFTISTLALEFPNVGRTTLHKLSMKICNFTNC</sequence>
<evidence type="ECO:0000313" key="1">
    <source>
        <dbReference type="EMBL" id="KFM71568.1"/>
    </source>
</evidence>